<accession>A0ABU7JDG3</accession>
<sequence>MKSVVVIFSLVFGTSVYGQARSITANLPIEFVPAGYVVLEQIQGDLNNDNQQDYVLIIKDMEKANFVIDERGRELDRN</sequence>
<protein>
    <submittedName>
        <fullName evidence="1">Uncharacterized protein</fullName>
    </submittedName>
</protein>
<evidence type="ECO:0000313" key="2">
    <source>
        <dbReference type="Proteomes" id="UP001339167"/>
    </source>
</evidence>
<gene>
    <name evidence="1" type="ORF">QWF21_05665</name>
</gene>
<evidence type="ECO:0000313" key="1">
    <source>
        <dbReference type="EMBL" id="MEE2023727.1"/>
    </source>
</evidence>
<dbReference type="RefSeq" id="WP_330087078.1">
    <property type="nucleotide sequence ID" value="NZ_JAUGZK010000003.1"/>
</dbReference>
<reference evidence="1 2" key="1">
    <citation type="submission" date="2023-06" db="EMBL/GenBank/DDBJ databases">
        <title>Alkalimonas sp., MEB004 an alkaliphilic bacterium isolated from Lonar Lake, India.</title>
        <authorList>
            <person name="Joshi A."/>
            <person name="Thite S."/>
        </authorList>
    </citation>
    <scope>NUCLEOTIDE SEQUENCE [LARGE SCALE GENOMIC DNA]</scope>
    <source>
        <strain evidence="1 2">MEB004</strain>
    </source>
</reference>
<name>A0ABU7JDG3_9GAMM</name>
<dbReference type="Proteomes" id="UP001339167">
    <property type="component" value="Unassembled WGS sequence"/>
</dbReference>
<comment type="caution">
    <text evidence="1">The sequence shown here is derived from an EMBL/GenBank/DDBJ whole genome shotgun (WGS) entry which is preliminary data.</text>
</comment>
<dbReference type="EMBL" id="JAUGZK010000003">
    <property type="protein sequence ID" value="MEE2023727.1"/>
    <property type="molecule type" value="Genomic_DNA"/>
</dbReference>
<proteinExistence type="predicted"/>
<organism evidence="1 2">
    <name type="scientific">Alkalimonas mucilaginosa</name>
    <dbReference type="NCBI Taxonomy" id="3057676"/>
    <lineage>
        <taxon>Bacteria</taxon>
        <taxon>Pseudomonadati</taxon>
        <taxon>Pseudomonadota</taxon>
        <taxon>Gammaproteobacteria</taxon>
        <taxon>Alkalimonas</taxon>
    </lineage>
</organism>
<keyword evidence="2" id="KW-1185">Reference proteome</keyword>